<evidence type="ECO:0000259" key="2">
    <source>
        <dbReference type="SMART" id="SM00943"/>
    </source>
</evidence>
<name>A0A1H4VHF3_TSUTY</name>
<dbReference type="RefSeq" id="WP_068742776.1">
    <property type="nucleotide sequence ID" value="NZ_FNSA01000003.1"/>
</dbReference>
<feature type="region of interest" description="Disordered" evidence="1">
    <location>
        <begin position="399"/>
        <end position="444"/>
    </location>
</feature>
<evidence type="ECO:0000256" key="1">
    <source>
        <dbReference type="SAM" id="MobiDB-lite"/>
    </source>
</evidence>
<dbReference type="OrthoDB" id="3218228at2"/>
<dbReference type="AlphaFoldDB" id="A0A1H4VHF3"/>
<feature type="region of interest" description="Disordered" evidence="1">
    <location>
        <begin position="917"/>
        <end position="938"/>
    </location>
</feature>
<dbReference type="EMBL" id="FNSA01000003">
    <property type="protein sequence ID" value="SEC80539.1"/>
    <property type="molecule type" value="Genomic_DNA"/>
</dbReference>
<dbReference type="Proteomes" id="UP000182241">
    <property type="component" value="Unassembled WGS sequence"/>
</dbReference>
<proteinExistence type="predicted"/>
<organism evidence="3 4">
    <name type="scientific">Tsukamurella tyrosinosolvens</name>
    <dbReference type="NCBI Taxonomy" id="57704"/>
    <lineage>
        <taxon>Bacteria</taxon>
        <taxon>Bacillati</taxon>
        <taxon>Actinomycetota</taxon>
        <taxon>Actinomycetes</taxon>
        <taxon>Mycobacteriales</taxon>
        <taxon>Tsukamurellaceae</taxon>
        <taxon>Tsukamurella</taxon>
    </lineage>
</organism>
<dbReference type="Pfam" id="PF09250">
    <property type="entry name" value="Prim-Pol"/>
    <property type="match status" value="1"/>
</dbReference>
<evidence type="ECO:0000313" key="4">
    <source>
        <dbReference type="Proteomes" id="UP000182241"/>
    </source>
</evidence>
<feature type="compositionally biased region" description="Pro residues" evidence="1">
    <location>
        <begin position="1024"/>
        <end position="1035"/>
    </location>
</feature>
<dbReference type="STRING" id="57704.SAMN04489793_3233"/>
<evidence type="ECO:0000313" key="3">
    <source>
        <dbReference type="EMBL" id="SEC80539.1"/>
    </source>
</evidence>
<dbReference type="InterPro" id="IPR015330">
    <property type="entry name" value="DNA_primase/pol_bifunc_N"/>
</dbReference>
<gene>
    <name evidence="3" type="ORF">SAMN04489793_3233</name>
</gene>
<dbReference type="SMART" id="SM00943">
    <property type="entry name" value="Prim-Pol"/>
    <property type="match status" value="1"/>
</dbReference>
<protein>
    <submittedName>
        <fullName evidence="3">Bifunctional DNA primase/polymerase, N-terminal</fullName>
    </submittedName>
</protein>
<feature type="region of interest" description="Disordered" evidence="1">
    <location>
        <begin position="1008"/>
        <end position="1041"/>
    </location>
</feature>
<feature type="region of interest" description="Disordered" evidence="1">
    <location>
        <begin position="97"/>
        <end position="117"/>
    </location>
</feature>
<accession>A0A1H4VHF3</accession>
<feature type="compositionally biased region" description="Basic and acidic residues" evidence="1">
    <location>
        <begin position="929"/>
        <end position="938"/>
    </location>
</feature>
<keyword evidence="4" id="KW-1185">Reference proteome</keyword>
<sequence length="1041" mass="109948">MPLTPEVDAFAAAAIARMGALGVHLMPLKEGVKAALAKGWPIAPAYTADEALTYVRRGGNLGVNLIASRLIVLDAEDALATAAVAAAGFHPTVYPAKSQAPANPNPAKNKRGGSHTWLRVPADLDPAKIRSDRMGLILVNGGKIDVLANARYAVAPPSRLDEAPGYYYAPVAGGLADPSAPLTDIPEAPRWLFERPEPGQPEAPPSLVSLHGILAPETPYERMERSAASEELTAKIDAVSWDDWLAGDARLTPTGVYDGRCGCPEYYFNGADNNRSATLHDGCELGNGAHVWSGTMRRILGLAGEHFSRLDIAASLASPGTSRREVAARVGIELRSPSAPVGFGASTFEQLAEEADARGDTLTAENHRATAMFAHEAERRAAKHLDVQPLQGETQFTGAAVGADPNYNPFAGHPSAPRNPDDDGGGGGAAADGHAGAGYSPTPHPAAEQVIEYADDETGTIPEAVVVTHTDRHEKRAGSAEAGYVHTYPNVAFEKMPMPGNDELIEYPYPPMPEYVQPPVGAKTSKCDVLPPIVNRASHPYVDKEWIFYATPGLSQVAAAADSRGISRFGLLGSLLPRVVALIPPTVRLVPPDGQVPEGNEPTGAGTSVNLYSVLVGPPSSGKSVTLGAADALVPGVNMVPPGTGEGILKMFPRASNSSAAPGQAGDDVSDGLSTVDSYSTPSVLLNSDEIDIFAGEMTRQGTKTSGHYRSMWMGGDIGNVTSDKERHSQVAAHTYRFGIRLGAQPDACTSLFSEANRGTPQRFLWLPAQRMVRRGPVYPTRLQIETVYWFDGKPSMLPQTAAEQPPIWIRPPAAAADEMALEEFRSATANTLSPDGSYDYDANDDDDGSTAIAQRHALLGQLKVSVALAALDGLSAPQDVHWYAAKAVMDVREHVIRGLVSLTRTMTDKITRERGRDQGVLRASASASEKHETRERTRAALAVTSGVVANLRAGGATRTTIPEIMKLTTEAGATSANRAFLYEAVAQLVAWGSLISTPDKDAYMIAQAEPEADRPTPASGPQRPGPTPGAPPPTLSTIGA</sequence>
<reference evidence="4" key="1">
    <citation type="submission" date="2016-10" db="EMBL/GenBank/DDBJ databases">
        <authorList>
            <person name="Varghese N."/>
            <person name="Submissions S."/>
        </authorList>
    </citation>
    <scope>NUCLEOTIDE SEQUENCE [LARGE SCALE GENOMIC DNA]</scope>
    <source>
        <strain evidence="4">DSM 44234</strain>
    </source>
</reference>
<feature type="domain" description="DNA primase/polymerase bifunctional N-terminal" evidence="2">
    <location>
        <begin position="15"/>
        <end position="192"/>
    </location>
</feature>